<gene>
    <name evidence="1" type="ORF">DI563_24955</name>
</gene>
<reference evidence="1 2" key="1">
    <citation type="submission" date="2017-08" db="EMBL/GenBank/DDBJ databases">
        <title>Infants hospitalized years apart are colonized by the same room-sourced microbial strains.</title>
        <authorList>
            <person name="Brooks B."/>
            <person name="Olm M.R."/>
            <person name="Firek B.A."/>
            <person name="Baker R."/>
            <person name="Thomas B.C."/>
            <person name="Morowitz M.J."/>
            <person name="Banfield J.F."/>
        </authorList>
    </citation>
    <scope>NUCLEOTIDE SEQUENCE [LARGE SCALE GENOMIC DNA]</scope>
    <source>
        <strain evidence="1">S2_005_003_R2_41</strain>
    </source>
</reference>
<name>A0A2W5PKK8_VARPD</name>
<sequence>MQTPQTHEVGRYLVTPMTKLTESGQYAASVSIRRGMHDRVFRLIPRFDSATRAAVYALAQGRAFVLNNQLA</sequence>
<proteinExistence type="predicted"/>
<organism evidence="1 2">
    <name type="scientific">Variovorax paradoxus</name>
    <dbReference type="NCBI Taxonomy" id="34073"/>
    <lineage>
        <taxon>Bacteria</taxon>
        <taxon>Pseudomonadati</taxon>
        <taxon>Pseudomonadota</taxon>
        <taxon>Betaproteobacteria</taxon>
        <taxon>Burkholderiales</taxon>
        <taxon>Comamonadaceae</taxon>
        <taxon>Variovorax</taxon>
    </lineage>
</organism>
<evidence type="ECO:0000313" key="2">
    <source>
        <dbReference type="Proteomes" id="UP000249135"/>
    </source>
</evidence>
<dbReference type="Proteomes" id="UP000249135">
    <property type="component" value="Unassembled WGS sequence"/>
</dbReference>
<dbReference type="AlphaFoldDB" id="A0A2W5PKK8"/>
<dbReference type="EMBL" id="QFPP01000471">
    <property type="protein sequence ID" value="PZQ65966.1"/>
    <property type="molecule type" value="Genomic_DNA"/>
</dbReference>
<accession>A0A2W5PKK8</accession>
<evidence type="ECO:0000313" key="1">
    <source>
        <dbReference type="EMBL" id="PZQ65966.1"/>
    </source>
</evidence>
<protein>
    <submittedName>
        <fullName evidence="1">Uncharacterized protein</fullName>
    </submittedName>
</protein>
<comment type="caution">
    <text evidence="1">The sequence shown here is derived from an EMBL/GenBank/DDBJ whole genome shotgun (WGS) entry which is preliminary data.</text>
</comment>